<evidence type="ECO:0000256" key="2">
    <source>
        <dbReference type="ARBA" id="ARBA00008910"/>
    </source>
</evidence>
<evidence type="ECO:0000256" key="4">
    <source>
        <dbReference type="ARBA" id="ARBA00023135"/>
    </source>
</evidence>
<dbReference type="InterPro" id="IPR036521">
    <property type="entry name" value="SRP19-like_sf"/>
</dbReference>
<comment type="subcellular location">
    <subcellularLocation>
        <location evidence="1">Cytoplasm</location>
    </subcellularLocation>
</comment>
<dbReference type="PANTHER" id="PTHR17453:SF0">
    <property type="entry name" value="SIGNAL RECOGNITION PARTICLE 19 KDA PROTEIN"/>
    <property type="match status" value="1"/>
</dbReference>
<comment type="function">
    <text evidence="6">Component of the signal recognition particle (SRP) complex, a ribonucleoprotein complex that mediates the cotranslational targeting of secretory and membrane proteins to the endoplasmic reticulum (ER). Binds directly to 7SL RNA. Mediates binding of SRP54 to the SRP complex.</text>
</comment>
<keyword evidence="4" id="KW-0733">Signal recognition particle</keyword>
<evidence type="ECO:0000256" key="7">
    <source>
        <dbReference type="SAM" id="MobiDB-lite"/>
    </source>
</evidence>
<feature type="region of interest" description="Disordered" evidence="7">
    <location>
        <begin position="57"/>
        <end position="83"/>
    </location>
</feature>
<dbReference type="Pfam" id="PF01922">
    <property type="entry name" value="SRP19"/>
    <property type="match status" value="1"/>
</dbReference>
<dbReference type="GeneID" id="102802721"/>
<evidence type="ECO:0000256" key="6">
    <source>
        <dbReference type="ARBA" id="ARBA00045518"/>
    </source>
</evidence>
<comment type="similarity">
    <text evidence="2">Belongs to the SRP19 family.</text>
</comment>
<gene>
    <name evidence="9" type="primary">LOC102802721</name>
</gene>
<dbReference type="Proteomes" id="UP000694865">
    <property type="component" value="Unplaced"/>
</dbReference>
<evidence type="ECO:0000256" key="3">
    <source>
        <dbReference type="ARBA" id="ARBA00022490"/>
    </source>
</evidence>
<sequence length="83" mass="9303">LIGVENKMYPRDPNRDVNSRGRIRIKMLNEDGASMYEQFPNKKSVLLYCCDTIPKLKTRTQKSSGGDSAGGQGQGKKKKKGKR</sequence>
<proteinExistence type="inferred from homology"/>
<protein>
    <submittedName>
        <fullName evidence="9">Signal recognition particle 19 kDa protein-like</fullName>
    </submittedName>
</protein>
<keyword evidence="5" id="KW-0687">Ribonucleoprotein</keyword>
<keyword evidence="3" id="KW-0963">Cytoplasm</keyword>
<reference evidence="9" key="1">
    <citation type="submission" date="2025-08" db="UniProtKB">
        <authorList>
            <consortium name="RefSeq"/>
        </authorList>
    </citation>
    <scope>IDENTIFICATION</scope>
    <source>
        <tissue evidence="9">Testes</tissue>
    </source>
</reference>
<dbReference type="SUPFAM" id="SSF69695">
    <property type="entry name" value="SRP19"/>
    <property type="match status" value="1"/>
</dbReference>
<dbReference type="InterPro" id="IPR002778">
    <property type="entry name" value="Signal_recog_particle_SRP19"/>
</dbReference>
<accession>A0ABM0MPY9</accession>
<dbReference type="Gene3D" id="3.30.56.30">
    <property type="entry name" value="Signal recognition particle, SRP19-like subunit"/>
    <property type="match status" value="1"/>
</dbReference>
<organism evidence="8 9">
    <name type="scientific">Saccoglossus kowalevskii</name>
    <name type="common">Acorn worm</name>
    <dbReference type="NCBI Taxonomy" id="10224"/>
    <lineage>
        <taxon>Eukaryota</taxon>
        <taxon>Metazoa</taxon>
        <taxon>Hemichordata</taxon>
        <taxon>Enteropneusta</taxon>
        <taxon>Harrimaniidae</taxon>
        <taxon>Saccoglossus</taxon>
    </lineage>
</organism>
<name>A0ABM0MPY9_SACKO</name>
<keyword evidence="8" id="KW-1185">Reference proteome</keyword>
<evidence type="ECO:0000313" key="8">
    <source>
        <dbReference type="Proteomes" id="UP000694865"/>
    </source>
</evidence>
<evidence type="ECO:0000256" key="1">
    <source>
        <dbReference type="ARBA" id="ARBA00004496"/>
    </source>
</evidence>
<dbReference type="PANTHER" id="PTHR17453">
    <property type="entry name" value="SIGNAL RECOGNITION PARTICLE 19 KD PROTEIN"/>
    <property type="match status" value="1"/>
</dbReference>
<feature type="non-terminal residue" evidence="9">
    <location>
        <position position="1"/>
    </location>
</feature>
<evidence type="ECO:0000313" key="9">
    <source>
        <dbReference type="RefSeq" id="XP_006822080.1"/>
    </source>
</evidence>
<dbReference type="RefSeq" id="XP_006822080.1">
    <property type="nucleotide sequence ID" value="XM_006822017.1"/>
</dbReference>
<evidence type="ECO:0000256" key="5">
    <source>
        <dbReference type="ARBA" id="ARBA00023274"/>
    </source>
</evidence>